<organism evidence="16 17">
    <name type="scientific">Glaciimonas soli</name>
    <dbReference type="NCBI Taxonomy" id="2590999"/>
    <lineage>
        <taxon>Bacteria</taxon>
        <taxon>Pseudomonadati</taxon>
        <taxon>Pseudomonadota</taxon>
        <taxon>Betaproteobacteria</taxon>
        <taxon>Burkholderiales</taxon>
        <taxon>Oxalobacteraceae</taxon>
        <taxon>Glaciimonas</taxon>
    </lineage>
</organism>
<keyword evidence="5 12" id="KW-0963">Cytoplasm</keyword>
<dbReference type="EMBL" id="WINI01000006">
    <property type="protein sequence ID" value="MQR01284.1"/>
    <property type="molecule type" value="Genomic_DNA"/>
</dbReference>
<dbReference type="HAMAP" id="MF_00418">
    <property type="entry name" value="DapA"/>
    <property type="match status" value="1"/>
</dbReference>
<comment type="subcellular location">
    <subcellularLocation>
        <location evidence="12">Cytoplasm</location>
    </subcellularLocation>
</comment>
<comment type="caution">
    <text evidence="16">The sequence shown here is derived from an EMBL/GenBank/DDBJ whole genome shotgun (WGS) entry which is preliminary data.</text>
</comment>
<keyword evidence="8 12" id="KW-0457">Lysine biosynthesis</keyword>
<evidence type="ECO:0000256" key="5">
    <source>
        <dbReference type="ARBA" id="ARBA00022490"/>
    </source>
</evidence>
<evidence type="ECO:0000256" key="2">
    <source>
        <dbReference type="ARBA" id="ARBA00005120"/>
    </source>
</evidence>
<dbReference type="NCBIfam" id="TIGR00674">
    <property type="entry name" value="dapA"/>
    <property type="match status" value="1"/>
</dbReference>
<dbReference type="InterPro" id="IPR020624">
    <property type="entry name" value="Schiff_base-form_aldolases_CS"/>
</dbReference>
<keyword evidence="7 12" id="KW-0220">Diaminopimelate biosynthesis</keyword>
<keyword evidence="6 12" id="KW-0028">Amino-acid biosynthesis</keyword>
<evidence type="ECO:0000256" key="14">
    <source>
        <dbReference type="PIRSR" id="PIRSR001365-1"/>
    </source>
</evidence>
<dbReference type="UniPathway" id="UPA00034">
    <property type="reaction ID" value="UER00017"/>
</dbReference>
<protein>
    <recommendedName>
        <fullName evidence="4 12">4-hydroxy-tetrahydrodipicolinate synthase</fullName>
        <shortName evidence="12">HTPA synthase</shortName>
        <ecNumber evidence="4 12">4.3.3.7</ecNumber>
    </recommendedName>
</protein>
<feature type="binding site" evidence="12 15">
    <location>
        <position position="49"/>
    </location>
    <ligand>
        <name>pyruvate</name>
        <dbReference type="ChEBI" id="CHEBI:15361"/>
    </ligand>
</feature>
<dbReference type="OrthoDB" id="9782828at2"/>
<proteinExistence type="inferred from homology"/>
<dbReference type="PIRSF" id="PIRSF001365">
    <property type="entry name" value="DHDPS"/>
    <property type="match status" value="1"/>
</dbReference>
<evidence type="ECO:0000313" key="16">
    <source>
        <dbReference type="EMBL" id="MQR01284.1"/>
    </source>
</evidence>
<evidence type="ECO:0000256" key="13">
    <source>
        <dbReference type="PIRNR" id="PIRNR001365"/>
    </source>
</evidence>
<comment type="caution">
    <text evidence="12">Was originally thought to be a dihydrodipicolinate synthase (DHDPS), catalyzing the condensation of (S)-aspartate-beta-semialdehyde [(S)-ASA] and pyruvate to dihydrodipicolinate (DHDP). However, it was shown in E.coli that the product of the enzymatic reaction is not dihydrodipicolinate but in fact (4S)-4-hydroxy-2,3,4,5-tetrahydro-(2S)-dipicolinic acid (HTPA), and that the consecutive dehydration reaction leading to DHDP is not spontaneous but catalyzed by DapB.</text>
</comment>
<reference evidence="16 17" key="1">
    <citation type="submission" date="2019-10" db="EMBL/GenBank/DDBJ databases">
        <title>Glaciimonas soli sp. nov., a psychrophilic bacterium isolated from the forest soil of a high elevation mountain in Taiwan.</title>
        <authorList>
            <person name="Wang L.-T."/>
            <person name="Shieh W.Y."/>
        </authorList>
    </citation>
    <scope>NUCLEOTIDE SEQUENCE [LARGE SCALE GENOMIC DNA]</scope>
    <source>
        <strain evidence="16 17">GS1</strain>
    </source>
</reference>
<dbReference type="PANTHER" id="PTHR12128">
    <property type="entry name" value="DIHYDRODIPICOLINATE SYNTHASE"/>
    <property type="match status" value="1"/>
</dbReference>
<evidence type="ECO:0000256" key="9">
    <source>
        <dbReference type="ARBA" id="ARBA00023239"/>
    </source>
</evidence>
<comment type="function">
    <text evidence="1 12">Catalyzes the condensation of (S)-aspartate-beta-semialdehyde [(S)-ASA] and pyruvate to 4-hydroxy-tetrahydrodipicolinate (HTPA).</text>
</comment>
<comment type="similarity">
    <text evidence="3 12 13">Belongs to the DapA family.</text>
</comment>
<keyword evidence="17" id="KW-1185">Reference proteome</keyword>
<evidence type="ECO:0000256" key="3">
    <source>
        <dbReference type="ARBA" id="ARBA00007592"/>
    </source>
</evidence>
<feature type="site" description="Part of a proton relay during catalysis" evidence="12">
    <location>
        <position position="48"/>
    </location>
</feature>
<feature type="active site" description="Proton donor/acceptor" evidence="12 14">
    <location>
        <position position="137"/>
    </location>
</feature>
<evidence type="ECO:0000256" key="8">
    <source>
        <dbReference type="ARBA" id="ARBA00023154"/>
    </source>
</evidence>
<dbReference type="RefSeq" id="WP_153234915.1">
    <property type="nucleotide sequence ID" value="NZ_WINI01000006.1"/>
</dbReference>
<evidence type="ECO:0000256" key="11">
    <source>
        <dbReference type="ARBA" id="ARBA00047836"/>
    </source>
</evidence>
<comment type="catalytic activity">
    <reaction evidence="11 12">
        <text>L-aspartate 4-semialdehyde + pyruvate = (2S,4S)-4-hydroxy-2,3,4,5-tetrahydrodipicolinate + H2O + H(+)</text>
        <dbReference type="Rhea" id="RHEA:34171"/>
        <dbReference type="ChEBI" id="CHEBI:15361"/>
        <dbReference type="ChEBI" id="CHEBI:15377"/>
        <dbReference type="ChEBI" id="CHEBI:15378"/>
        <dbReference type="ChEBI" id="CHEBI:67139"/>
        <dbReference type="ChEBI" id="CHEBI:537519"/>
        <dbReference type="EC" id="4.3.3.7"/>
    </reaction>
</comment>
<keyword evidence="10 12" id="KW-0704">Schiff base</keyword>
<dbReference type="EC" id="4.3.3.7" evidence="4 12"/>
<sequence>MSIFEGIWVPLVTPFAQSQDQHIDVDAAQKLADHMVENGVHGLVVGGTTGEAATLSEEEQTTLLEAVIEAVDGRCPVVMGIAGNDTRAVAAKAARFNCYDLAGLLISAPAYVKPAQVGIVRHFQAIAAETDHPIIIYNIPGRTGVNITLGTVELLAKNPQFVAIKESGGDVLQLTELVHNTELQVLCGDDTLILPTLLLGGHGAISAAAHIRPDLYVRLYALMRAGEVAQARAIFDNLLPLIRILFSEPNPAPVKAALALQNRLCNTLRLPMTPMSEGGQRRLAIALEQTMHLSRYPQLVPEIPGLADTLKLPSKKLMSA</sequence>
<dbReference type="GO" id="GO:0008840">
    <property type="term" value="F:4-hydroxy-tetrahydrodipicolinate synthase activity"/>
    <property type="evidence" value="ECO:0007669"/>
    <property type="project" value="UniProtKB-UniRule"/>
</dbReference>
<dbReference type="SUPFAM" id="SSF51569">
    <property type="entry name" value="Aldolase"/>
    <property type="match status" value="1"/>
</dbReference>
<dbReference type="PROSITE" id="PS00665">
    <property type="entry name" value="DHDPS_1"/>
    <property type="match status" value="1"/>
</dbReference>
<gene>
    <name evidence="12" type="primary">dapA</name>
    <name evidence="16" type="ORF">GEV47_11420</name>
</gene>
<dbReference type="AlphaFoldDB" id="A0A843YUA7"/>
<dbReference type="Gene3D" id="3.20.20.70">
    <property type="entry name" value="Aldolase class I"/>
    <property type="match status" value="1"/>
</dbReference>
<evidence type="ECO:0000256" key="12">
    <source>
        <dbReference type="HAMAP-Rule" id="MF_00418"/>
    </source>
</evidence>
<evidence type="ECO:0000256" key="7">
    <source>
        <dbReference type="ARBA" id="ARBA00022915"/>
    </source>
</evidence>
<dbReference type="GO" id="GO:0009089">
    <property type="term" value="P:lysine biosynthetic process via diaminopimelate"/>
    <property type="evidence" value="ECO:0007669"/>
    <property type="project" value="UniProtKB-UniRule"/>
</dbReference>
<feature type="site" description="Part of a proton relay during catalysis" evidence="12">
    <location>
        <position position="111"/>
    </location>
</feature>
<dbReference type="CDD" id="cd00950">
    <property type="entry name" value="DHDPS"/>
    <property type="match status" value="1"/>
</dbReference>
<feature type="binding site" evidence="12 15">
    <location>
        <position position="205"/>
    </location>
    <ligand>
        <name>pyruvate</name>
        <dbReference type="ChEBI" id="CHEBI:15361"/>
    </ligand>
</feature>
<dbReference type="PROSITE" id="PS00666">
    <property type="entry name" value="DHDPS_2"/>
    <property type="match status" value="1"/>
</dbReference>
<dbReference type="InterPro" id="IPR013785">
    <property type="entry name" value="Aldolase_TIM"/>
</dbReference>
<dbReference type="GO" id="GO:0005737">
    <property type="term" value="C:cytoplasm"/>
    <property type="evidence" value="ECO:0007669"/>
    <property type="project" value="UniProtKB-SubCell"/>
</dbReference>
<evidence type="ECO:0000256" key="10">
    <source>
        <dbReference type="ARBA" id="ARBA00023270"/>
    </source>
</evidence>
<evidence type="ECO:0000313" key="17">
    <source>
        <dbReference type="Proteomes" id="UP000451565"/>
    </source>
</evidence>
<dbReference type="InterPro" id="IPR020625">
    <property type="entry name" value="Schiff_base-form_aldolases_AS"/>
</dbReference>
<comment type="pathway">
    <text evidence="2 12">Amino-acid biosynthesis; L-lysine biosynthesis via DAP pathway; (S)-tetrahydrodipicolinate from L-aspartate: step 3/4.</text>
</comment>
<dbReference type="InterPro" id="IPR005263">
    <property type="entry name" value="DapA"/>
</dbReference>
<evidence type="ECO:0000256" key="4">
    <source>
        <dbReference type="ARBA" id="ARBA00012086"/>
    </source>
</evidence>
<evidence type="ECO:0000256" key="15">
    <source>
        <dbReference type="PIRSR" id="PIRSR001365-2"/>
    </source>
</evidence>
<dbReference type="GO" id="GO:0019877">
    <property type="term" value="P:diaminopimelate biosynthetic process"/>
    <property type="evidence" value="ECO:0007669"/>
    <property type="project" value="UniProtKB-UniRule"/>
</dbReference>
<name>A0A843YUA7_9BURK</name>
<evidence type="ECO:0000256" key="6">
    <source>
        <dbReference type="ARBA" id="ARBA00022605"/>
    </source>
</evidence>
<dbReference type="Pfam" id="PF00701">
    <property type="entry name" value="DHDPS"/>
    <property type="match status" value="1"/>
</dbReference>
<dbReference type="PANTHER" id="PTHR12128:SF66">
    <property type="entry name" value="4-HYDROXY-2-OXOGLUTARATE ALDOLASE, MITOCHONDRIAL"/>
    <property type="match status" value="1"/>
</dbReference>
<keyword evidence="9 12" id="KW-0456">Lyase</keyword>
<feature type="active site" description="Schiff-base intermediate with substrate" evidence="12 14">
    <location>
        <position position="165"/>
    </location>
</feature>
<dbReference type="SMART" id="SM01130">
    <property type="entry name" value="DHDPS"/>
    <property type="match status" value="1"/>
</dbReference>
<accession>A0A843YUA7</accession>
<evidence type="ECO:0000256" key="1">
    <source>
        <dbReference type="ARBA" id="ARBA00003294"/>
    </source>
</evidence>
<dbReference type="Proteomes" id="UP000451565">
    <property type="component" value="Unassembled WGS sequence"/>
</dbReference>
<dbReference type="InterPro" id="IPR002220">
    <property type="entry name" value="DapA-like"/>
</dbReference>
<dbReference type="PRINTS" id="PR00146">
    <property type="entry name" value="DHPICSNTHASE"/>
</dbReference>
<comment type="subunit">
    <text evidence="12">Homotetramer; dimer of dimers.</text>
</comment>